<name>A0A5D4ME94_9BACI</name>
<dbReference type="InterPro" id="IPR007530">
    <property type="entry name" value="Aminoglycoside_adenylylTfrase"/>
</dbReference>
<dbReference type="EMBL" id="VTEG01000003">
    <property type="protein sequence ID" value="TYS00250.1"/>
    <property type="molecule type" value="Genomic_DNA"/>
</dbReference>
<keyword evidence="1" id="KW-0808">Transferase</keyword>
<evidence type="ECO:0000313" key="1">
    <source>
        <dbReference type="EMBL" id="TYS00250.1"/>
    </source>
</evidence>
<dbReference type="AlphaFoldDB" id="A0A5D4ME94"/>
<gene>
    <name evidence="1" type="ORF">FZC84_06820</name>
</gene>
<dbReference type="Proteomes" id="UP000325182">
    <property type="component" value="Unassembled WGS sequence"/>
</dbReference>
<comment type="caution">
    <text evidence="1">The sequence shown here is derived from an EMBL/GenBank/DDBJ whole genome shotgun (WGS) entry which is preliminary data.</text>
</comment>
<dbReference type="GO" id="GO:0016779">
    <property type="term" value="F:nucleotidyltransferase activity"/>
    <property type="evidence" value="ECO:0007669"/>
    <property type="project" value="UniProtKB-KW"/>
</dbReference>
<organism evidence="1 2">
    <name type="scientific">Rossellomorea vietnamensis</name>
    <dbReference type="NCBI Taxonomy" id="218284"/>
    <lineage>
        <taxon>Bacteria</taxon>
        <taxon>Bacillati</taxon>
        <taxon>Bacillota</taxon>
        <taxon>Bacilli</taxon>
        <taxon>Bacillales</taxon>
        <taxon>Bacillaceae</taxon>
        <taxon>Rossellomorea</taxon>
    </lineage>
</organism>
<dbReference type="InterPro" id="IPR043519">
    <property type="entry name" value="NT_sf"/>
</dbReference>
<proteinExistence type="predicted"/>
<dbReference type="RefSeq" id="WP_148953360.1">
    <property type="nucleotide sequence ID" value="NZ_VTEG01000003.1"/>
</dbReference>
<dbReference type="PIRSF" id="PIRSF000812">
    <property type="entry name" value="AAD"/>
    <property type="match status" value="1"/>
</dbReference>
<dbReference type="Gene3D" id="1.20.120.330">
    <property type="entry name" value="Nucleotidyltransferases domain 2"/>
    <property type="match status" value="1"/>
</dbReference>
<accession>A0A5D4ME94</accession>
<dbReference type="Pfam" id="PF04439">
    <property type="entry name" value="Adenyl_transf"/>
    <property type="match status" value="1"/>
</dbReference>
<protein>
    <submittedName>
        <fullName evidence="1">Aminoglycoside 6-adenylyltransferase</fullName>
    </submittedName>
</protein>
<keyword evidence="1" id="KW-0548">Nucleotidyltransferase</keyword>
<evidence type="ECO:0000313" key="2">
    <source>
        <dbReference type="Proteomes" id="UP000325182"/>
    </source>
</evidence>
<sequence length="293" mass="34555">MRTENEMMDIILETARKDENIRAVYMNGSRTNPNVPKDIFQDYDIVYVVKETSPLIERKDWLKSFGEPLMIQEPDRNDRVAGIQKDTANSYGYLMLFEDGNRIDLQLQAIEGMMARYLSDKLTVPLMDKDKILPPIQEPTDKDYHVKKPSEAQFFSSCNNFWWCQQNVVKGIWRDELPYAKYMFECIIRPHLDEAVSWWIGTKTDFGLSSGKLGKYFKNHLPASYWEMYQDTYSDGNYNNFWQAIFTACSLFRELAREVADSLSYIYPEQDDRNMTNYMERVRKLPKDAEGIY</sequence>
<dbReference type="SUPFAM" id="SSF81301">
    <property type="entry name" value="Nucleotidyltransferase"/>
    <property type="match status" value="1"/>
</dbReference>
<reference evidence="1 2" key="1">
    <citation type="submission" date="2019-08" db="EMBL/GenBank/DDBJ databases">
        <title>Bacillus genomes from the desert of Cuatro Cienegas, Coahuila.</title>
        <authorList>
            <person name="Olmedo-Alvarez G."/>
        </authorList>
    </citation>
    <scope>NUCLEOTIDE SEQUENCE [LARGE SCALE GENOMIC DNA]</scope>
    <source>
        <strain evidence="1 2">CH128b_4D</strain>
    </source>
</reference>
<dbReference type="SUPFAM" id="SSF81631">
    <property type="entry name" value="PAP/OAS1 substrate-binding domain"/>
    <property type="match status" value="1"/>
</dbReference>
<dbReference type="Gene3D" id="3.30.460.10">
    <property type="entry name" value="Beta Polymerase, domain 2"/>
    <property type="match status" value="1"/>
</dbReference>